<dbReference type="AlphaFoldDB" id="A0A1Z4MW02"/>
<reference evidence="1 2" key="1">
    <citation type="submission" date="2017-06" db="EMBL/GenBank/DDBJ databases">
        <title>Genome sequencing of cyanobaciteial culture collection at National Institute for Environmental Studies (NIES).</title>
        <authorList>
            <person name="Hirose Y."/>
            <person name="Shimura Y."/>
            <person name="Fujisawa T."/>
            <person name="Nakamura Y."/>
            <person name="Kawachi M."/>
        </authorList>
    </citation>
    <scope>NUCLEOTIDE SEQUENCE [LARGE SCALE GENOMIC DNA]</scope>
    <source>
        <strain evidence="1 2">NIES-37</strain>
    </source>
</reference>
<accession>A0A1Z4MW02</accession>
<keyword evidence="2" id="KW-1185">Reference proteome</keyword>
<dbReference type="Proteomes" id="UP000218785">
    <property type="component" value="Chromosome"/>
</dbReference>
<protein>
    <submittedName>
        <fullName evidence="1">Uncharacterized protein</fullName>
    </submittedName>
</protein>
<dbReference type="KEGG" id="ttq:NIES37_16100"/>
<evidence type="ECO:0000313" key="1">
    <source>
        <dbReference type="EMBL" id="BAY97666.1"/>
    </source>
</evidence>
<gene>
    <name evidence="1" type="ORF">NIES37_16100</name>
</gene>
<sequence length="81" mass="9232">MTNLLQEAFAVVSQLPEAEQNAIAQLILQQLAQRDQSLHKIPIDFMQFAGIASAEETILLQTLERDIEEQRSLDLQRQIDL</sequence>
<name>A0A1Z4MW02_9CYAN</name>
<organism evidence="1 2">
    <name type="scientific">Tolypothrix tenuis PCC 7101</name>
    <dbReference type="NCBI Taxonomy" id="231146"/>
    <lineage>
        <taxon>Bacteria</taxon>
        <taxon>Bacillati</taxon>
        <taxon>Cyanobacteriota</taxon>
        <taxon>Cyanophyceae</taxon>
        <taxon>Nostocales</taxon>
        <taxon>Tolypothrichaceae</taxon>
        <taxon>Tolypothrix</taxon>
    </lineage>
</organism>
<evidence type="ECO:0000313" key="2">
    <source>
        <dbReference type="Proteomes" id="UP000218785"/>
    </source>
</evidence>
<dbReference type="EMBL" id="AP018248">
    <property type="protein sequence ID" value="BAY97666.1"/>
    <property type="molecule type" value="Genomic_DNA"/>
</dbReference>
<dbReference type="RefSeq" id="WP_096574687.1">
    <property type="nucleotide sequence ID" value="NZ_CAWNJS010000001.1"/>
</dbReference>
<proteinExistence type="predicted"/>